<feature type="compositionally biased region" description="Acidic residues" evidence="4">
    <location>
        <begin position="192"/>
        <end position="202"/>
    </location>
</feature>
<dbReference type="AlphaFoldDB" id="A0A830HC82"/>
<evidence type="ECO:0000313" key="7">
    <source>
        <dbReference type="Proteomes" id="UP000660262"/>
    </source>
</evidence>
<dbReference type="SUPFAM" id="SSF143456">
    <property type="entry name" value="VC0467-like"/>
    <property type="match status" value="1"/>
</dbReference>
<dbReference type="GO" id="GO:0008270">
    <property type="term" value="F:zinc ion binding"/>
    <property type="evidence" value="ECO:0007669"/>
    <property type="project" value="UniProtKB-KW"/>
</dbReference>
<sequence length="520" mass="55360">MADGTSISSSSSSREGEGEVLSCRFCFEDISPLEESPDASSCAPCACAGTLQLVHVKCLQRWRAAAILGGAGNSGTNAARKRAVYCNVCKQKYNAPPPTQDELLALCRGETGAAAAALLGVGALIVAAGRLGGLSVPANVPVWFQALLKKRMEFWANAVVLLYAEEPGQGSDGSDSILGVNLASGLLRTAENESDSEEDEDGSSATTSYDGVGDSPLASWRRGRRQDTANDDDEGEARTDFNDGGGTATRTCLGAYRRLVYLQGGPVMPRTSSALVPFAAFRAVLAAARKAHAEDRQVPTQVRVEHGVSGVSENVIYGSLIWGDDRDLPDTSSLGDAGGDDKLDDEAVLVALADLVGIESEDPSRPGLRCHAIDRHSPFLLHGGRCGDARHAPPTPPLHASDEAIARAAIVHKSRVPPGAWEAAIDGHEVLVFKGFCRWSTHQLLAEMERGDWGISRARATVDEQHEQPPWWGDGLPRSHLHRNEEAVGVVAMHRRAHYLHKIVSASGRPVFAMVVNTSQ</sequence>
<reference evidence="6" key="1">
    <citation type="submission" date="2020-10" db="EMBL/GenBank/DDBJ databases">
        <title>Unveiling of a novel bifunctional photoreceptor, Dualchrome1, isolated from a cosmopolitan green alga.</title>
        <authorList>
            <person name="Suzuki S."/>
            <person name="Kawachi M."/>
        </authorList>
    </citation>
    <scope>NUCLEOTIDE SEQUENCE</scope>
    <source>
        <strain evidence="6">NIES 2893</strain>
    </source>
</reference>
<dbReference type="InterPro" id="IPR011016">
    <property type="entry name" value="Znf_RING-CH"/>
</dbReference>
<protein>
    <recommendedName>
        <fullName evidence="5">RING-CH-type domain-containing protein</fullName>
    </recommendedName>
</protein>
<dbReference type="InterPro" id="IPR013083">
    <property type="entry name" value="Znf_RING/FYVE/PHD"/>
</dbReference>
<evidence type="ECO:0000256" key="4">
    <source>
        <dbReference type="SAM" id="MobiDB-lite"/>
    </source>
</evidence>
<dbReference type="CDD" id="cd16495">
    <property type="entry name" value="RING_CH-C4HC3_MARCH"/>
    <property type="match status" value="1"/>
</dbReference>
<feature type="region of interest" description="Disordered" evidence="4">
    <location>
        <begin position="189"/>
        <end position="245"/>
    </location>
</feature>
<dbReference type="SUPFAM" id="SSF57850">
    <property type="entry name" value="RING/U-box"/>
    <property type="match status" value="1"/>
</dbReference>
<keyword evidence="3" id="KW-0862">Zinc</keyword>
<gene>
    <name evidence="6" type="ORF">PPROV_000337900</name>
</gene>
<keyword evidence="1" id="KW-0479">Metal-binding</keyword>
<dbReference type="PROSITE" id="PS51292">
    <property type="entry name" value="ZF_RING_CH"/>
    <property type="match status" value="1"/>
</dbReference>
<dbReference type="Proteomes" id="UP000660262">
    <property type="component" value="Unassembled WGS sequence"/>
</dbReference>
<evidence type="ECO:0000256" key="1">
    <source>
        <dbReference type="ARBA" id="ARBA00022723"/>
    </source>
</evidence>
<keyword evidence="7" id="KW-1185">Reference proteome</keyword>
<dbReference type="Gene3D" id="3.30.40.10">
    <property type="entry name" value="Zinc/RING finger domain, C3HC4 (zinc finger)"/>
    <property type="match status" value="1"/>
</dbReference>
<name>A0A830HC82_9CHLO</name>
<evidence type="ECO:0000256" key="3">
    <source>
        <dbReference type="ARBA" id="ARBA00022833"/>
    </source>
</evidence>
<dbReference type="EMBL" id="BNJQ01000008">
    <property type="protein sequence ID" value="GHP04625.1"/>
    <property type="molecule type" value="Genomic_DNA"/>
</dbReference>
<comment type="caution">
    <text evidence="6">The sequence shown here is derived from an EMBL/GenBank/DDBJ whole genome shotgun (WGS) entry which is preliminary data.</text>
</comment>
<evidence type="ECO:0000256" key="2">
    <source>
        <dbReference type="ARBA" id="ARBA00022771"/>
    </source>
</evidence>
<dbReference type="Pfam" id="PF12906">
    <property type="entry name" value="RINGv"/>
    <property type="match status" value="1"/>
</dbReference>
<feature type="domain" description="RING-CH-type" evidence="5">
    <location>
        <begin position="15"/>
        <end position="96"/>
    </location>
</feature>
<proteinExistence type="predicted"/>
<keyword evidence="2" id="KW-0863">Zinc-finger</keyword>
<evidence type="ECO:0000313" key="6">
    <source>
        <dbReference type="EMBL" id="GHP04625.1"/>
    </source>
</evidence>
<evidence type="ECO:0000259" key="5">
    <source>
        <dbReference type="PROSITE" id="PS51292"/>
    </source>
</evidence>
<dbReference type="SMART" id="SM00744">
    <property type="entry name" value="RINGv"/>
    <property type="match status" value="1"/>
</dbReference>
<accession>A0A830HC82</accession>
<organism evidence="6 7">
    <name type="scientific">Pycnococcus provasolii</name>
    <dbReference type="NCBI Taxonomy" id="41880"/>
    <lineage>
        <taxon>Eukaryota</taxon>
        <taxon>Viridiplantae</taxon>
        <taxon>Chlorophyta</taxon>
        <taxon>Pseudoscourfieldiophyceae</taxon>
        <taxon>Pseudoscourfieldiales</taxon>
        <taxon>Pycnococcaceae</taxon>
        <taxon>Pycnococcus</taxon>
    </lineage>
</organism>